<protein>
    <submittedName>
        <fullName evidence="6">Ribose transport system substrate-binding protein</fullName>
    </submittedName>
</protein>
<dbReference type="GO" id="GO:0030246">
    <property type="term" value="F:carbohydrate binding"/>
    <property type="evidence" value="ECO:0007669"/>
    <property type="project" value="UniProtKB-ARBA"/>
</dbReference>
<organism evidence="6 7">
    <name type="scientific">Lysinibacter cavernae</name>
    <dbReference type="NCBI Taxonomy" id="1640652"/>
    <lineage>
        <taxon>Bacteria</taxon>
        <taxon>Bacillati</taxon>
        <taxon>Actinomycetota</taxon>
        <taxon>Actinomycetes</taxon>
        <taxon>Micrococcales</taxon>
        <taxon>Microbacteriaceae</taxon>
        <taxon>Lysinibacter</taxon>
    </lineage>
</organism>
<evidence type="ECO:0000256" key="1">
    <source>
        <dbReference type="ARBA" id="ARBA00004196"/>
    </source>
</evidence>
<proteinExistence type="inferred from homology"/>
<evidence type="ECO:0000313" key="7">
    <source>
        <dbReference type="Proteomes" id="UP000541033"/>
    </source>
</evidence>
<keyword evidence="3 4" id="KW-0732">Signal</keyword>
<dbReference type="PANTHER" id="PTHR46847:SF1">
    <property type="entry name" value="D-ALLOSE-BINDING PERIPLASMIC PROTEIN-RELATED"/>
    <property type="match status" value="1"/>
</dbReference>
<name>A0A7X5R2W1_9MICO</name>
<dbReference type="SUPFAM" id="SSF53822">
    <property type="entry name" value="Periplasmic binding protein-like I"/>
    <property type="match status" value="1"/>
</dbReference>
<evidence type="ECO:0000256" key="4">
    <source>
        <dbReference type="SAM" id="SignalP"/>
    </source>
</evidence>
<evidence type="ECO:0000256" key="3">
    <source>
        <dbReference type="ARBA" id="ARBA00022729"/>
    </source>
</evidence>
<dbReference type="EMBL" id="JAAMOX010000002">
    <property type="protein sequence ID" value="NIH54380.1"/>
    <property type="molecule type" value="Genomic_DNA"/>
</dbReference>
<dbReference type="InterPro" id="IPR025997">
    <property type="entry name" value="SBP_2_dom"/>
</dbReference>
<dbReference type="CDD" id="cd01536">
    <property type="entry name" value="PBP1_ABC_sugar_binding-like"/>
    <property type="match status" value="1"/>
</dbReference>
<evidence type="ECO:0000259" key="5">
    <source>
        <dbReference type="Pfam" id="PF13407"/>
    </source>
</evidence>
<dbReference type="PROSITE" id="PS51257">
    <property type="entry name" value="PROKAR_LIPOPROTEIN"/>
    <property type="match status" value="1"/>
</dbReference>
<feature type="signal peptide" evidence="4">
    <location>
        <begin position="1"/>
        <end position="24"/>
    </location>
</feature>
<evidence type="ECO:0000256" key="2">
    <source>
        <dbReference type="ARBA" id="ARBA00007639"/>
    </source>
</evidence>
<accession>A0A7X5R2W1</accession>
<dbReference type="AlphaFoldDB" id="A0A7X5R2W1"/>
<feature type="domain" description="Periplasmic binding protein" evidence="5">
    <location>
        <begin position="47"/>
        <end position="309"/>
    </location>
</feature>
<sequence length="343" mass="35388">MKKRTRTAAAAASVLLGTSLLLTACSPPAASDSTTQTAASADEKLEVGFFGFAKTNSFAQGTFLGIEEAAKANNANATFVDSNFDAQVQVQQVKDAITSKAYDVIVIQANDNQALIAPLEEATAAGITVVVEFSVVGPKFDTVDPQVKDAISIVDLPTTNGEALGQLGLDACDEVEGDTCNVAYLEGFKALPLDNARTNAVKDKLATNPKVNLVASVEGGYTADSGRQAFQNVQQANPDVDVVIGASQAITGAAAVAGADSGIKFIGNGASKSNVAAVLDGSWFAIYVTDVFANGKKATELGLAKARGEQVETAINEQTLAPNNGMGTKSALTESKFESMYSD</sequence>
<dbReference type="Pfam" id="PF13407">
    <property type="entry name" value="Peripla_BP_4"/>
    <property type="match status" value="1"/>
</dbReference>
<comment type="similarity">
    <text evidence="2">Belongs to the bacterial solute-binding protein 2 family.</text>
</comment>
<reference evidence="6 7" key="1">
    <citation type="submission" date="2020-02" db="EMBL/GenBank/DDBJ databases">
        <title>Sequencing the genomes of 1000 actinobacteria strains.</title>
        <authorList>
            <person name="Klenk H.-P."/>
        </authorList>
    </citation>
    <scope>NUCLEOTIDE SEQUENCE [LARGE SCALE GENOMIC DNA]</scope>
    <source>
        <strain evidence="6 7">DSM 27960</strain>
    </source>
</reference>
<dbReference type="InterPro" id="IPR028082">
    <property type="entry name" value="Peripla_BP_I"/>
</dbReference>
<dbReference type="GO" id="GO:0030313">
    <property type="term" value="C:cell envelope"/>
    <property type="evidence" value="ECO:0007669"/>
    <property type="project" value="UniProtKB-SubCell"/>
</dbReference>
<comment type="caution">
    <text evidence="6">The sequence shown here is derived from an EMBL/GenBank/DDBJ whole genome shotgun (WGS) entry which is preliminary data.</text>
</comment>
<evidence type="ECO:0000313" key="6">
    <source>
        <dbReference type="EMBL" id="NIH54380.1"/>
    </source>
</evidence>
<dbReference type="Gene3D" id="3.40.50.2300">
    <property type="match status" value="2"/>
</dbReference>
<keyword evidence="7" id="KW-1185">Reference proteome</keyword>
<dbReference type="Proteomes" id="UP000541033">
    <property type="component" value="Unassembled WGS sequence"/>
</dbReference>
<dbReference type="RefSeq" id="WP_167150764.1">
    <property type="nucleotide sequence ID" value="NZ_JAAMOX010000002.1"/>
</dbReference>
<comment type="subcellular location">
    <subcellularLocation>
        <location evidence="1">Cell envelope</location>
    </subcellularLocation>
</comment>
<gene>
    <name evidence="6" type="ORF">FHX76_002276</name>
</gene>
<dbReference type="PANTHER" id="PTHR46847">
    <property type="entry name" value="D-ALLOSE-BINDING PERIPLASMIC PROTEIN-RELATED"/>
    <property type="match status" value="1"/>
</dbReference>
<feature type="chain" id="PRO_5038337309" evidence="4">
    <location>
        <begin position="25"/>
        <end position="343"/>
    </location>
</feature>